<dbReference type="STRING" id="1244108.SAMN05444004_11688"/>
<gene>
    <name evidence="2" type="ORF">SAMN05444004_11688</name>
</gene>
<protein>
    <submittedName>
        <fullName evidence="2">2-keto-myo-inositol isomerase</fullName>
    </submittedName>
</protein>
<evidence type="ECO:0000259" key="1">
    <source>
        <dbReference type="Pfam" id="PF01261"/>
    </source>
</evidence>
<dbReference type="InterPro" id="IPR013022">
    <property type="entry name" value="Xyl_isomerase-like_TIM-brl"/>
</dbReference>
<dbReference type="Gene3D" id="3.20.20.150">
    <property type="entry name" value="Divalent-metal-dependent TIM barrel enzymes"/>
    <property type="match status" value="1"/>
</dbReference>
<name>A0A1H3TFA3_9RHOB</name>
<dbReference type="Proteomes" id="UP000198914">
    <property type="component" value="Unassembled WGS sequence"/>
</dbReference>
<dbReference type="PANTHER" id="PTHR12110">
    <property type="entry name" value="HYDROXYPYRUVATE ISOMERASE"/>
    <property type="match status" value="1"/>
</dbReference>
<dbReference type="EMBL" id="FNPX01000016">
    <property type="protein sequence ID" value="SDZ48627.1"/>
    <property type="molecule type" value="Genomic_DNA"/>
</dbReference>
<reference evidence="3" key="1">
    <citation type="submission" date="2016-10" db="EMBL/GenBank/DDBJ databases">
        <authorList>
            <person name="Varghese N."/>
            <person name="Submissions S."/>
        </authorList>
    </citation>
    <scope>NUCLEOTIDE SEQUENCE [LARGE SCALE GENOMIC DNA]</scope>
    <source>
        <strain evidence="3">DSM 100420</strain>
    </source>
</reference>
<sequence>MVQFALNHMSVARVGYEALLDIAARTGCVGVEVRTDLTAPLFDGLPAGEAGGMARDAGLRLLAVAEVSRFDDWTPAREAEARALIEIAHQAGAESVALIPACGGTRVPEGGLDSAIRALAPMLADHGLIGLIEPLGFGVASLRCKSDALAAIDAAGAGEWFRVIHDTFHHYLAGEAAYFADRTGLVHISGVTDRGAVDTLTDAHRGLVDGGDRLGNVEQIVALTAAGYVGPFSVEAFAPETHALTNPVAALIETFEFIRSRATAEAA</sequence>
<dbReference type="InterPro" id="IPR050312">
    <property type="entry name" value="IolE/XylAMocC-like"/>
</dbReference>
<dbReference type="Pfam" id="PF01261">
    <property type="entry name" value="AP_endonuc_2"/>
    <property type="match status" value="1"/>
</dbReference>
<organism evidence="2 3">
    <name type="scientific">Jannaschia faecimaris</name>
    <dbReference type="NCBI Taxonomy" id="1244108"/>
    <lineage>
        <taxon>Bacteria</taxon>
        <taxon>Pseudomonadati</taxon>
        <taxon>Pseudomonadota</taxon>
        <taxon>Alphaproteobacteria</taxon>
        <taxon>Rhodobacterales</taxon>
        <taxon>Roseobacteraceae</taxon>
        <taxon>Jannaschia</taxon>
    </lineage>
</organism>
<proteinExistence type="predicted"/>
<accession>A0A1H3TFA3</accession>
<evidence type="ECO:0000313" key="3">
    <source>
        <dbReference type="Proteomes" id="UP000198914"/>
    </source>
</evidence>
<dbReference type="PANTHER" id="PTHR12110:SF21">
    <property type="entry name" value="XYLOSE ISOMERASE-LIKE TIM BARREL DOMAIN-CONTAINING PROTEIN"/>
    <property type="match status" value="1"/>
</dbReference>
<evidence type="ECO:0000313" key="2">
    <source>
        <dbReference type="EMBL" id="SDZ48627.1"/>
    </source>
</evidence>
<feature type="domain" description="Xylose isomerase-like TIM barrel" evidence="1">
    <location>
        <begin position="20"/>
        <end position="260"/>
    </location>
</feature>
<keyword evidence="3" id="KW-1185">Reference proteome</keyword>
<dbReference type="GO" id="GO:0016853">
    <property type="term" value="F:isomerase activity"/>
    <property type="evidence" value="ECO:0007669"/>
    <property type="project" value="UniProtKB-KW"/>
</dbReference>
<keyword evidence="2" id="KW-0413">Isomerase</keyword>
<dbReference type="AlphaFoldDB" id="A0A1H3TFA3"/>
<dbReference type="InterPro" id="IPR036237">
    <property type="entry name" value="Xyl_isomerase-like_sf"/>
</dbReference>
<dbReference type="SUPFAM" id="SSF51658">
    <property type="entry name" value="Xylose isomerase-like"/>
    <property type="match status" value="1"/>
</dbReference>